<keyword evidence="2" id="KW-1185">Reference proteome</keyword>
<dbReference type="InterPro" id="IPR012331">
    <property type="entry name" value="Clathrin_H-chain_linker"/>
</dbReference>
<dbReference type="Gene3D" id="1.25.40.30">
    <property type="match status" value="1"/>
</dbReference>
<organism evidence="1 2">
    <name type="scientific">Gracilariopsis chorda</name>
    <dbReference type="NCBI Taxonomy" id="448386"/>
    <lineage>
        <taxon>Eukaryota</taxon>
        <taxon>Rhodophyta</taxon>
        <taxon>Florideophyceae</taxon>
        <taxon>Rhodymeniophycidae</taxon>
        <taxon>Gracilariales</taxon>
        <taxon>Gracilariaceae</taxon>
        <taxon>Gracilariopsis</taxon>
    </lineage>
</organism>
<dbReference type="Proteomes" id="UP000247409">
    <property type="component" value="Unassembled WGS sequence"/>
</dbReference>
<dbReference type="GO" id="GO:0032051">
    <property type="term" value="F:clathrin light chain binding"/>
    <property type="evidence" value="ECO:0007669"/>
    <property type="project" value="TreeGrafter"/>
</dbReference>
<dbReference type="InterPro" id="IPR016024">
    <property type="entry name" value="ARM-type_fold"/>
</dbReference>
<protein>
    <submittedName>
        <fullName evidence="1">Clathrin heavy chain</fullName>
    </submittedName>
</protein>
<dbReference type="GO" id="GO:0071439">
    <property type="term" value="C:clathrin complex"/>
    <property type="evidence" value="ECO:0007669"/>
    <property type="project" value="TreeGrafter"/>
</dbReference>
<dbReference type="EMBL" id="NBIV01000002">
    <property type="protein sequence ID" value="PXF49799.1"/>
    <property type="molecule type" value="Genomic_DNA"/>
</dbReference>
<dbReference type="SUPFAM" id="SSF48371">
    <property type="entry name" value="ARM repeat"/>
    <property type="match status" value="1"/>
</dbReference>
<gene>
    <name evidence="1" type="ORF">BWQ96_00451</name>
</gene>
<name>A0A2V3J5W7_9FLOR</name>
<dbReference type="STRING" id="448386.A0A2V3J5W7"/>
<reference evidence="1 2" key="1">
    <citation type="journal article" date="2018" name="Mol. Biol. Evol.">
        <title>Analysis of the draft genome of the red seaweed Gracilariopsis chorda provides insights into genome size evolution in Rhodophyta.</title>
        <authorList>
            <person name="Lee J."/>
            <person name="Yang E.C."/>
            <person name="Graf L."/>
            <person name="Yang J.H."/>
            <person name="Qiu H."/>
            <person name="Zel Zion U."/>
            <person name="Chan C.X."/>
            <person name="Stephens T.G."/>
            <person name="Weber A.P.M."/>
            <person name="Boo G.H."/>
            <person name="Boo S.M."/>
            <person name="Kim K.M."/>
            <person name="Shin Y."/>
            <person name="Jung M."/>
            <person name="Lee S.J."/>
            <person name="Yim H.S."/>
            <person name="Lee J.H."/>
            <person name="Bhattacharya D."/>
            <person name="Yoon H.S."/>
        </authorList>
    </citation>
    <scope>NUCLEOTIDE SEQUENCE [LARGE SCALE GENOMIC DNA]</scope>
    <source>
        <strain evidence="1 2">SKKU-2015</strain>
        <tissue evidence="1">Whole body</tissue>
    </source>
</reference>
<sequence>MLATAQQTATGRLIGVNHAEKALAVNVVPENVFPYVMGKLSDLKLATRLAPWNGFPGAETLFMERCHELFEDGKYLKAALVAADSPGSSHNTEQHFDRLPDSLCASHRVPKHVRAV</sequence>
<dbReference type="GO" id="GO:0006898">
    <property type="term" value="P:receptor-mediated endocytosis"/>
    <property type="evidence" value="ECO:0007669"/>
    <property type="project" value="TreeGrafter"/>
</dbReference>
<dbReference type="PANTHER" id="PTHR10292">
    <property type="entry name" value="CLATHRIN HEAVY CHAIN RELATED"/>
    <property type="match status" value="1"/>
</dbReference>
<accession>A0A2V3J5W7</accession>
<proteinExistence type="predicted"/>
<evidence type="ECO:0000313" key="1">
    <source>
        <dbReference type="EMBL" id="PXF49799.1"/>
    </source>
</evidence>
<comment type="caution">
    <text evidence="1">The sequence shown here is derived from an EMBL/GenBank/DDBJ whole genome shotgun (WGS) entry which is preliminary data.</text>
</comment>
<dbReference type="PANTHER" id="PTHR10292:SF1">
    <property type="entry name" value="CLATHRIN HEAVY CHAIN"/>
    <property type="match status" value="1"/>
</dbReference>
<evidence type="ECO:0000313" key="2">
    <source>
        <dbReference type="Proteomes" id="UP000247409"/>
    </source>
</evidence>
<dbReference type="AlphaFoldDB" id="A0A2V3J5W7"/>